<gene>
    <name evidence="1" type="ORF">CD32_17765</name>
</gene>
<sequence>MNEQDLKSFITEYKKIIYTADAQNSEENTTLLKEVEPYMSKEIFEKNKINGVFDFPQRFAKENQKNIKLHDVIIDSIQEAPEDNSYKINYTLLVMIGDEQIEKAGEMTIQAEDGHKFLIIYDWESPVTVDNKKFL</sequence>
<dbReference type="Proteomes" id="UP000030437">
    <property type="component" value="Unassembled WGS sequence"/>
</dbReference>
<dbReference type="EMBL" id="JPVP01000059">
    <property type="protein sequence ID" value="KGR82701.1"/>
    <property type="molecule type" value="Genomic_DNA"/>
</dbReference>
<name>A0A0A3ID50_9BACI</name>
<protein>
    <recommendedName>
        <fullName evidence="3">Nuclear transport factor 2 family protein</fullName>
    </recommendedName>
</protein>
<dbReference type="AlphaFoldDB" id="A0A0A3ID50"/>
<reference evidence="1 2" key="1">
    <citation type="submission" date="2014-02" db="EMBL/GenBank/DDBJ databases">
        <title>Draft genome sequence of Lysinibacillus odysseyi NBRC 100172.</title>
        <authorList>
            <person name="Zhang F."/>
            <person name="Wang G."/>
            <person name="Zhang L."/>
        </authorList>
    </citation>
    <scope>NUCLEOTIDE SEQUENCE [LARGE SCALE GENOMIC DNA]</scope>
    <source>
        <strain evidence="1 2">NBRC 100172</strain>
    </source>
</reference>
<evidence type="ECO:0000313" key="2">
    <source>
        <dbReference type="Proteomes" id="UP000030437"/>
    </source>
</evidence>
<proteinExistence type="predicted"/>
<comment type="caution">
    <text evidence="1">The sequence shown here is derived from an EMBL/GenBank/DDBJ whole genome shotgun (WGS) entry which is preliminary data.</text>
</comment>
<organism evidence="1 2">
    <name type="scientific">Lysinibacillus odysseyi 34hs-1 = NBRC 100172</name>
    <dbReference type="NCBI Taxonomy" id="1220589"/>
    <lineage>
        <taxon>Bacteria</taxon>
        <taxon>Bacillati</taxon>
        <taxon>Bacillota</taxon>
        <taxon>Bacilli</taxon>
        <taxon>Bacillales</taxon>
        <taxon>Bacillaceae</taxon>
        <taxon>Lysinibacillus</taxon>
    </lineage>
</organism>
<keyword evidence="2" id="KW-1185">Reference proteome</keyword>
<evidence type="ECO:0008006" key="3">
    <source>
        <dbReference type="Google" id="ProtNLM"/>
    </source>
</evidence>
<accession>A0A0A3ID50</accession>
<evidence type="ECO:0000313" key="1">
    <source>
        <dbReference type="EMBL" id="KGR82701.1"/>
    </source>
</evidence>